<feature type="transmembrane region" description="Helical" evidence="1">
    <location>
        <begin position="45"/>
        <end position="64"/>
    </location>
</feature>
<feature type="transmembrane region" description="Helical" evidence="1">
    <location>
        <begin position="84"/>
        <end position="101"/>
    </location>
</feature>
<dbReference type="Pfam" id="PF20345">
    <property type="entry name" value="DUF6640"/>
    <property type="match status" value="1"/>
</dbReference>
<feature type="transmembrane region" description="Helical" evidence="1">
    <location>
        <begin position="121"/>
        <end position="138"/>
    </location>
</feature>
<sequence>MLGRTLLTIDCIGLLFGAVIADFNETHIYNPRWPPHAKFHNGQSMSLSVILGVATLFFTWRPYLSDRSGPRAVSPELSRDSLRVAAFTGSIYWIAGLAAYFFPGSDGLDPEFGGPGFPQKWIFMGFGLCGLLGGTVLAPRK</sequence>
<dbReference type="AlphaFoldDB" id="A0A0C4E179"/>
<dbReference type="OrthoDB" id="2819018at2759"/>
<feature type="chain" id="PRO_5009385639" description="Integral membrane protein" evidence="2">
    <location>
        <begin position="22"/>
        <end position="141"/>
    </location>
</feature>
<keyword evidence="1" id="KW-0812">Transmembrane</keyword>
<dbReference type="OMA" id="ADFNETH"/>
<protein>
    <recommendedName>
        <fullName evidence="6">Integral membrane protein</fullName>
    </recommendedName>
</protein>
<reference evidence="4" key="5">
    <citation type="submission" date="2015-06" db="UniProtKB">
        <authorList>
            <consortium name="EnsemblFungi"/>
        </authorList>
    </citation>
    <scope>IDENTIFICATION</scope>
    <source>
        <strain evidence="4">ATCC 64411</strain>
    </source>
</reference>
<organism evidence="4 5">
    <name type="scientific">Magnaporthiopsis poae (strain ATCC 64411 / 73-15)</name>
    <name type="common">Kentucky bluegrass fungus</name>
    <name type="synonym">Magnaporthe poae</name>
    <dbReference type="NCBI Taxonomy" id="644358"/>
    <lineage>
        <taxon>Eukaryota</taxon>
        <taxon>Fungi</taxon>
        <taxon>Dikarya</taxon>
        <taxon>Ascomycota</taxon>
        <taxon>Pezizomycotina</taxon>
        <taxon>Sordariomycetes</taxon>
        <taxon>Sordariomycetidae</taxon>
        <taxon>Magnaporthales</taxon>
        <taxon>Magnaporthaceae</taxon>
        <taxon>Magnaporthiopsis</taxon>
    </lineage>
</organism>
<dbReference type="eggNOG" id="ENOG502SQJK">
    <property type="taxonomic scope" value="Eukaryota"/>
</dbReference>
<dbReference type="EnsemblFungi" id="MAPG_06132T0">
    <property type="protein sequence ID" value="MAPG_06132T0"/>
    <property type="gene ID" value="MAPG_06132"/>
</dbReference>
<dbReference type="EMBL" id="GL876970">
    <property type="protein sequence ID" value="KLU87128.1"/>
    <property type="molecule type" value="Genomic_DNA"/>
</dbReference>
<evidence type="ECO:0000256" key="1">
    <source>
        <dbReference type="SAM" id="Phobius"/>
    </source>
</evidence>
<reference evidence="3" key="1">
    <citation type="submission" date="2010-05" db="EMBL/GenBank/DDBJ databases">
        <title>The Genome Sequence of Magnaporthe poae strain ATCC 64411.</title>
        <authorList>
            <consortium name="The Broad Institute Genome Sequencing Platform"/>
            <consortium name="Broad Institute Genome Sequencing Center for Infectious Disease"/>
            <person name="Ma L.-J."/>
            <person name="Dead R."/>
            <person name="Young S."/>
            <person name="Zeng Q."/>
            <person name="Koehrsen M."/>
            <person name="Alvarado L."/>
            <person name="Berlin A."/>
            <person name="Chapman S.B."/>
            <person name="Chen Z."/>
            <person name="Freedman E."/>
            <person name="Gellesch M."/>
            <person name="Goldberg J."/>
            <person name="Griggs A."/>
            <person name="Gujja S."/>
            <person name="Heilman E.R."/>
            <person name="Heiman D."/>
            <person name="Hepburn T."/>
            <person name="Howarth C."/>
            <person name="Jen D."/>
            <person name="Larson L."/>
            <person name="Mehta T."/>
            <person name="Neiman D."/>
            <person name="Pearson M."/>
            <person name="Roberts A."/>
            <person name="Saif S."/>
            <person name="Shea T."/>
            <person name="Shenoy N."/>
            <person name="Sisk P."/>
            <person name="Stolte C."/>
            <person name="Sykes S."/>
            <person name="Walk T."/>
            <person name="White J."/>
            <person name="Yandava C."/>
            <person name="Haas B."/>
            <person name="Nusbaum C."/>
            <person name="Birren B."/>
        </authorList>
    </citation>
    <scope>NUCLEOTIDE SEQUENCE</scope>
    <source>
        <strain evidence="3">ATCC 64411</strain>
    </source>
</reference>
<keyword evidence="5" id="KW-1185">Reference proteome</keyword>
<dbReference type="Proteomes" id="UP000011715">
    <property type="component" value="Unassembled WGS sequence"/>
</dbReference>
<dbReference type="EMBL" id="ADBL01001471">
    <property type="status" value="NOT_ANNOTATED_CDS"/>
    <property type="molecule type" value="Genomic_DNA"/>
</dbReference>
<keyword evidence="1" id="KW-1133">Transmembrane helix</keyword>
<proteinExistence type="predicted"/>
<keyword evidence="1" id="KW-0472">Membrane</keyword>
<accession>A0A0C4E179</accession>
<name>A0A0C4E179_MAGP6</name>
<feature type="signal peptide" evidence="2">
    <location>
        <begin position="1"/>
        <end position="21"/>
    </location>
</feature>
<reference evidence="3" key="3">
    <citation type="submission" date="2011-03" db="EMBL/GenBank/DDBJ databases">
        <title>Annotation of Magnaporthe poae ATCC 64411.</title>
        <authorList>
            <person name="Ma L.-J."/>
            <person name="Dead R."/>
            <person name="Young S.K."/>
            <person name="Zeng Q."/>
            <person name="Gargeya S."/>
            <person name="Fitzgerald M."/>
            <person name="Haas B."/>
            <person name="Abouelleil A."/>
            <person name="Alvarado L."/>
            <person name="Arachchi H.M."/>
            <person name="Berlin A."/>
            <person name="Brown A."/>
            <person name="Chapman S.B."/>
            <person name="Chen Z."/>
            <person name="Dunbar C."/>
            <person name="Freedman E."/>
            <person name="Gearin G."/>
            <person name="Gellesch M."/>
            <person name="Goldberg J."/>
            <person name="Griggs A."/>
            <person name="Gujja S."/>
            <person name="Heiman D."/>
            <person name="Howarth C."/>
            <person name="Larson L."/>
            <person name="Lui A."/>
            <person name="MacDonald P.J.P."/>
            <person name="Mehta T."/>
            <person name="Montmayeur A."/>
            <person name="Murphy C."/>
            <person name="Neiman D."/>
            <person name="Pearson M."/>
            <person name="Priest M."/>
            <person name="Roberts A."/>
            <person name="Saif S."/>
            <person name="Shea T."/>
            <person name="Shenoy N."/>
            <person name="Sisk P."/>
            <person name="Stolte C."/>
            <person name="Sykes S."/>
            <person name="Yandava C."/>
            <person name="Wortman J."/>
            <person name="Nusbaum C."/>
            <person name="Birren B."/>
        </authorList>
    </citation>
    <scope>NUCLEOTIDE SEQUENCE</scope>
    <source>
        <strain evidence="3">ATCC 64411</strain>
    </source>
</reference>
<gene>
    <name evidence="3" type="ORF">MAPG_06132</name>
</gene>
<evidence type="ECO:0000313" key="4">
    <source>
        <dbReference type="EnsemblFungi" id="MAPG_06132T0"/>
    </source>
</evidence>
<evidence type="ECO:0000256" key="2">
    <source>
        <dbReference type="SAM" id="SignalP"/>
    </source>
</evidence>
<reference evidence="5" key="2">
    <citation type="submission" date="2010-05" db="EMBL/GenBank/DDBJ databases">
        <title>The genome sequence of Magnaporthe poae strain ATCC 64411.</title>
        <authorList>
            <person name="Ma L.-J."/>
            <person name="Dead R."/>
            <person name="Young S."/>
            <person name="Zeng Q."/>
            <person name="Koehrsen M."/>
            <person name="Alvarado L."/>
            <person name="Berlin A."/>
            <person name="Chapman S.B."/>
            <person name="Chen Z."/>
            <person name="Freedman E."/>
            <person name="Gellesch M."/>
            <person name="Goldberg J."/>
            <person name="Griggs A."/>
            <person name="Gujja S."/>
            <person name="Heilman E.R."/>
            <person name="Heiman D."/>
            <person name="Hepburn T."/>
            <person name="Howarth C."/>
            <person name="Jen D."/>
            <person name="Larson L."/>
            <person name="Mehta T."/>
            <person name="Neiman D."/>
            <person name="Pearson M."/>
            <person name="Roberts A."/>
            <person name="Saif S."/>
            <person name="Shea T."/>
            <person name="Shenoy N."/>
            <person name="Sisk P."/>
            <person name="Stolte C."/>
            <person name="Sykes S."/>
            <person name="Walk T."/>
            <person name="White J."/>
            <person name="Yandava C."/>
            <person name="Haas B."/>
            <person name="Nusbaum C."/>
            <person name="Birren B."/>
        </authorList>
    </citation>
    <scope>NUCLEOTIDE SEQUENCE [LARGE SCALE GENOMIC DNA]</scope>
    <source>
        <strain evidence="5">ATCC 64411 / 73-15</strain>
    </source>
</reference>
<evidence type="ECO:0000313" key="5">
    <source>
        <dbReference type="Proteomes" id="UP000011715"/>
    </source>
</evidence>
<keyword evidence="2" id="KW-0732">Signal</keyword>
<evidence type="ECO:0000313" key="3">
    <source>
        <dbReference type="EMBL" id="KLU87128.1"/>
    </source>
</evidence>
<dbReference type="InterPro" id="IPR046580">
    <property type="entry name" value="DUF6640"/>
</dbReference>
<evidence type="ECO:0008006" key="6">
    <source>
        <dbReference type="Google" id="ProtNLM"/>
    </source>
</evidence>
<dbReference type="VEuPathDB" id="FungiDB:MAPG_06132"/>
<dbReference type="STRING" id="644358.A0A0C4E179"/>
<reference evidence="4" key="4">
    <citation type="journal article" date="2015" name="G3 (Bethesda)">
        <title>Genome sequences of three phytopathogenic species of the Magnaporthaceae family of fungi.</title>
        <authorList>
            <person name="Okagaki L.H."/>
            <person name="Nunes C.C."/>
            <person name="Sailsbery J."/>
            <person name="Clay B."/>
            <person name="Brown D."/>
            <person name="John T."/>
            <person name="Oh Y."/>
            <person name="Young N."/>
            <person name="Fitzgerald M."/>
            <person name="Haas B.J."/>
            <person name="Zeng Q."/>
            <person name="Young S."/>
            <person name="Adiconis X."/>
            <person name="Fan L."/>
            <person name="Levin J.Z."/>
            <person name="Mitchell T.K."/>
            <person name="Okubara P.A."/>
            <person name="Farman M.L."/>
            <person name="Kohn L.M."/>
            <person name="Birren B."/>
            <person name="Ma L.-J."/>
            <person name="Dean R.A."/>
        </authorList>
    </citation>
    <scope>NUCLEOTIDE SEQUENCE</scope>
    <source>
        <strain evidence="4">ATCC 64411 / 73-15</strain>
    </source>
</reference>